<dbReference type="KEGG" id="sfd:USDA257_c18010"/>
<reference evidence="1 3" key="1">
    <citation type="journal article" date="2012" name="J. Bacteriol.">
        <title>Complete genome sequence of the broad-host-range strain Sinorhizobium fredii USDA257.</title>
        <authorList>
            <person name="Schuldes J."/>
            <person name="Rodriguez Orbegoso M."/>
            <person name="Schmeisser C."/>
            <person name="Krishnan H.B."/>
            <person name="Daniel R."/>
            <person name="Streit W.R."/>
        </authorList>
    </citation>
    <scope>NUCLEOTIDE SEQUENCE [LARGE SCALE GENOMIC DNA]</scope>
    <source>
        <strain evidence="1 3">USDA 257</strain>
    </source>
</reference>
<proteinExistence type="predicted"/>
<dbReference type="PATRIC" id="fig|1185652.3.peg.1867"/>
<evidence type="ECO:0000313" key="2">
    <source>
        <dbReference type="EMBL" id="AFL50398.1"/>
    </source>
</evidence>
<dbReference type="EMBL" id="CP003563">
    <property type="protein sequence ID" value="AFL50398.1"/>
    <property type="molecule type" value="Genomic_DNA"/>
</dbReference>
<dbReference type="Proteomes" id="UP000006180">
    <property type="component" value="Chromosome"/>
</dbReference>
<dbReference type="KEGG" id="sfd:USDA257_c18110"/>
<dbReference type="HOGENOM" id="CLU_2994280_0_0_5"/>
<dbReference type="STRING" id="1185652.USDA257_c18010"/>
<accession>I3X3D2</accession>
<protein>
    <submittedName>
        <fullName evidence="1">Uncharacterized protein</fullName>
    </submittedName>
</protein>
<organism evidence="1 3">
    <name type="scientific">Sinorhizobium fredii (strain USDA 257)</name>
    <dbReference type="NCBI Taxonomy" id="1185652"/>
    <lineage>
        <taxon>Bacteria</taxon>
        <taxon>Pseudomonadati</taxon>
        <taxon>Pseudomonadota</taxon>
        <taxon>Alphaproteobacteria</taxon>
        <taxon>Hyphomicrobiales</taxon>
        <taxon>Rhizobiaceae</taxon>
        <taxon>Sinorhizobium/Ensifer group</taxon>
        <taxon>Sinorhizobium</taxon>
    </lineage>
</organism>
<name>I3X3D2_SINF2</name>
<evidence type="ECO:0000313" key="3">
    <source>
        <dbReference type="Proteomes" id="UP000006180"/>
    </source>
</evidence>
<gene>
    <name evidence="1" type="ORF">USDA257_c18010</name>
    <name evidence="2" type="ORF">USDA257_c18110</name>
</gene>
<dbReference type="EMBL" id="CP003563">
    <property type="protein sequence ID" value="AFL50388.1"/>
    <property type="molecule type" value="Genomic_DNA"/>
</dbReference>
<evidence type="ECO:0000313" key="1">
    <source>
        <dbReference type="EMBL" id="AFL50388.1"/>
    </source>
</evidence>
<sequence length="57" mass="6382">MGHNPYRPLKVYEPAQQQKGHYNEDCDAAAKANAMLLKHSLPPHSAQKRCALPSLKQ</sequence>
<dbReference type="AlphaFoldDB" id="I3X3D2"/>